<dbReference type="GO" id="GO:0015658">
    <property type="term" value="F:branched-chain amino acid transmembrane transporter activity"/>
    <property type="evidence" value="ECO:0007669"/>
    <property type="project" value="InterPro"/>
</dbReference>
<dbReference type="RefSeq" id="WP_135161994.1">
    <property type="nucleotide sequence ID" value="NZ_SPQS01000001.1"/>
</dbReference>
<keyword evidence="4 6" id="KW-1133">Transmembrane helix</keyword>
<proteinExistence type="predicted"/>
<dbReference type="EMBL" id="SPQS01000001">
    <property type="protein sequence ID" value="TFV80690.1"/>
    <property type="molecule type" value="Genomic_DNA"/>
</dbReference>
<feature type="transmembrane region" description="Helical" evidence="6">
    <location>
        <begin position="263"/>
        <end position="290"/>
    </location>
</feature>
<feature type="transmembrane region" description="Helical" evidence="6">
    <location>
        <begin position="130"/>
        <end position="148"/>
    </location>
</feature>
<evidence type="ECO:0000256" key="6">
    <source>
        <dbReference type="SAM" id="Phobius"/>
    </source>
</evidence>
<keyword evidence="2" id="KW-1003">Cell membrane</keyword>
<evidence type="ECO:0000256" key="1">
    <source>
        <dbReference type="ARBA" id="ARBA00004651"/>
    </source>
</evidence>
<comment type="subcellular location">
    <subcellularLocation>
        <location evidence="1">Cell membrane</location>
        <topology evidence="1">Multi-pass membrane protein</topology>
    </subcellularLocation>
</comment>
<dbReference type="Pfam" id="PF02653">
    <property type="entry name" value="BPD_transp_2"/>
    <property type="match status" value="1"/>
</dbReference>
<feature type="transmembrane region" description="Helical" evidence="6">
    <location>
        <begin position="310"/>
        <end position="334"/>
    </location>
</feature>
<dbReference type="Proteomes" id="UP000297700">
    <property type="component" value="Unassembled WGS sequence"/>
</dbReference>
<accession>A0A4Y9PKI6</accession>
<gene>
    <name evidence="7" type="ORF">E4K64_02475</name>
</gene>
<organism evidence="7 8">
    <name type="scientific">Bradyrhizobium frederickii</name>
    <dbReference type="NCBI Taxonomy" id="2560054"/>
    <lineage>
        <taxon>Bacteria</taxon>
        <taxon>Pseudomonadati</taxon>
        <taxon>Pseudomonadota</taxon>
        <taxon>Alphaproteobacteria</taxon>
        <taxon>Hyphomicrobiales</taxon>
        <taxon>Nitrobacteraceae</taxon>
        <taxon>Bradyrhizobium</taxon>
    </lineage>
</organism>
<dbReference type="PANTHER" id="PTHR30482:SF5">
    <property type="entry name" value="ABC TRANSPORTER PERMEASE PROTEIN"/>
    <property type="match status" value="1"/>
</dbReference>
<sequence>MAGPALIPAGDFRTSYAADTTIFPTTTSRNFAIAGVALLCLAPQFFSGYWLSILIQIGIFSIAALGLNILVGFTGQISIGHAAFFLLGAFTSAYISNNAPIPVFFAIPLAGIVTALVGLIFGIPAARLKGLYLVIATLAAQYILLDFFSRAEWFSGGSVPASAEPFSIFGYTLRGDRQYFYVVLAYVLVSYILVTNLMRTRDGRALVAIRDHYLSAEIMGINLTKYRTLSFGLAAFFAGIAGALYAHYQLVVSQEGFGIERSILFLAMIIIGGTGSVMGTLMGTAFVVLLPEFMEFISLSLKGGAIDKALSLNTNITFLREIAIGAIIIAFLMFEPDGLAHRWRQIKAYWKLYPFSH</sequence>
<feature type="transmembrane region" description="Helical" evidence="6">
    <location>
        <begin position="101"/>
        <end position="123"/>
    </location>
</feature>
<comment type="caution">
    <text evidence="7">The sequence shown here is derived from an EMBL/GenBank/DDBJ whole genome shotgun (WGS) entry which is preliminary data.</text>
</comment>
<reference evidence="7 8" key="1">
    <citation type="submission" date="2019-03" db="EMBL/GenBank/DDBJ databases">
        <title>Bradyrhizobium strains diversity.</title>
        <authorList>
            <person name="Urquiaga M.C.O."/>
            <person name="Hungria M."/>
            <person name="Delamuta J.R.M."/>
            <person name="Klepa M.S."/>
        </authorList>
    </citation>
    <scope>NUCLEOTIDE SEQUENCE [LARGE SCALE GENOMIC DNA]</scope>
    <source>
        <strain evidence="7 8">CNPSo 3426</strain>
    </source>
</reference>
<keyword evidence="5 6" id="KW-0472">Membrane</keyword>
<dbReference type="AlphaFoldDB" id="A0A4Y9PKI6"/>
<feature type="transmembrane region" description="Helical" evidence="6">
    <location>
        <begin position="77"/>
        <end position="95"/>
    </location>
</feature>
<dbReference type="PANTHER" id="PTHR30482">
    <property type="entry name" value="HIGH-AFFINITY BRANCHED-CHAIN AMINO ACID TRANSPORT SYSTEM PERMEASE"/>
    <property type="match status" value="1"/>
</dbReference>
<keyword evidence="3 6" id="KW-0812">Transmembrane</keyword>
<evidence type="ECO:0000256" key="3">
    <source>
        <dbReference type="ARBA" id="ARBA00022692"/>
    </source>
</evidence>
<dbReference type="GO" id="GO:0005886">
    <property type="term" value="C:plasma membrane"/>
    <property type="evidence" value="ECO:0007669"/>
    <property type="project" value="UniProtKB-SubCell"/>
</dbReference>
<protein>
    <submittedName>
        <fullName evidence="7">Branched-chain amino acid ABC transporter permease</fullName>
    </submittedName>
</protein>
<evidence type="ECO:0000256" key="4">
    <source>
        <dbReference type="ARBA" id="ARBA00022989"/>
    </source>
</evidence>
<feature type="transmembrane region" description="Helical" evidence="6">
    <location>
        <begin position="229"/>
        <end position="248"/>
    </location>
</feature>
<feature type="transmembrane region" description="Helical" evidence="6">
    <location>
        <begin position="49"/>
        <end position="70"/>
    </location>
</feature>
<evidence type="ECO:0000313" key="8">
    <source>
        <dbReference type="Proteomes" id="UP000297700"/>
    </source>
</evidence>
<dbReference type="CDD" id="cd06581">
    <property type="entry name" value="TM_PBP1_LivM_like"/>
    <property type="match status" value="1"/>
</dbReference>
<name>A0A4Y9PKI6_9BRAD</name>
<dbReference type="InterPro" id="IPR043428">
    <property type="entry name" value="LivM-like"/>
</dbReference>
<dbReference type="InterPro" id="IPR001851">
    <property type="entry name" value="ABC_transp_permease"/>
</dbReference>
<feature type="transmembrane region" description="Helical" evidence="6">
    <location>
        <begin position="179"/>
        <end position="198"/>
    </location>
</feature>
<evidence type="ECO:0000256" key="5">
    <source>
        <dbReference type="ARBA" id="ARBA00023136"/>
    </source>
</evidence>
<evidence type="ECO:0000256" key="2">
    <source>
        <dbReference type="ARBA" id="ARBA00022475"/>
    </source>
</evidence>
<evidence type="ECO:0000313" key="7">
    <source>
        <dbReference type="EMBL" id="TFV80690.1"/>
    </source>
</evidence>